<proteinExistence type="predicted"/>
<sequence>MKLRRTLAMNEREYDPEHHTASPDIAILPIDELDALMTKYVFCPKNASVHVSPDISREHDVVDDSSWEMTGRDYPDLRKFQTGAGETRGY</sequence>
<dbReference type="AlphaFoldDB" id="A0A367YG63"/>
<feature type="compositionally biased region" description="Basic and acidic residues" evidence="1">
    <location>
        <begin position="10"/>
        <end position="20"/>
    </location>
</feature>
<feature type="region of interest" description="Disordered" evidence="1">
    <location>
        <begin position="1"/>
        <end position="20"/>
    </location>
</feature>
<dbReference type="EMBL" id="QLNQ01000021">
    <property type="protein sequence ID" value="RCK64854.1"/>
    <property type="molecule type" value="Genomic_DNA"/>
</dbReference>
<evidence type="ECO:0000256" key="1">
    <source>
        <dbReference type="SAM" id="MobiDB-lite"/>
    </source>
</evidence>
<reference evidence="2 3" key="1">
    <citation type="submission" date="2018-06" db="EMBL/GenBank/DDBJ databases">
        <title>Whole genome sequencing of Candida tropicalis (genome annotated by CSBL at Korea University).</title>
        <authorList>
            <person name="Ahn J."/>
        </authorList>
    </citation>
    <scope>NUCLEOTIDE SEQUENCE [LARGE SCALE GENOMIC DNA]</scope>
    <source>
        <strain evidence="2 3">ATCC 20962</strain>
    </source>
</reference>
<keyword evidence="3" id="KW-1185">Reference proteome</keyword>
<comment type="caution">
    <text evidence="2">The sequence shown here is derived from an EMBL/GenBank/DDBJ whole genome shotgun (WGS) entry which is preliminary data.</text>
</comment>
<gene>
    <name evidence="2" type="ORF">Cantr_00659</name>
</gene>
<evidence type="ECO:0000313" key="3">
    <source>
        <dbReference type="Proteomes" id="UP000253472"/>
    </source>
</evidence>
<name>A0A367YG63_9ASCO</name>
<organism evidence="2 3">
    <name type="scientific">Candida viswanathii</name>
    <dbReference type="NCBI Taxonomy" id="5486"/>
    <lineage>
        <taxon>Eukaryota</taxon>
        <taxon>Fungi</taxon>
        <taxon>Dikarya</taxon>
        <taxon>Ascomycota</taxon>
        <taxon>Saccharomycotina</taxon>
        <taxon>Pichiomycetes</taxon>
        <taxon>Debaryomycetaceae</taxon>
        <taxon>Candida/Lodderomyces clade</taxon>
        <taxon>Candida</taxon>
    </lineage>
</organism>
<dbReference type="Proteomes" id="UP000253472">
    <property type="component" value="Unassembled WGS sequence"/>
</dbReference>
<evidence type="ECO:0000313" key="2">
    <source>
        <dbReference type="EMBL" id="RCK64854.1"/>
    </source>
</evidence>
<accession>A0A367YG63</accession>
<protein>
    <submittedName>
        <fullName evidence="2">Uncharacterized protein</fullName>
    </submittedName>
</protein>